<name>A0A0A9DYL7_ARUDO</name>
<sequence length="61" mass="6804">MPCATPANRQCGTVALMRGRLQSDKTCVDLHSLLLEWLRNMWGISFELQLLPCPSIGWASS</sequence>
<dbReference type="EMBL" id="GBRH01206082">
    <property type="protein sequence ID" value="JAD91813.1"/>
    <property type="molecule type" value="Transcribed_RNA"/>
</dbReference>
<accession>A0A0A9DYL7</accession>
<reference evidence="1" key="1">
    <citation type="submission" date="2014-09" db="EMBL/GenBank/DDBJ databases">
        <authorList>
            <person name="Magalhaes I.L.F."/>
            <person name="Oliveira U."/>
            <person name="Santos F.R."/>
            <person name="Vidigal T.H.D.A."/>
            <person name="Brescovit A.D."/>
            <person name="Santos A.J."/>
        </authorList>
    </citation>
    <scope>NUCLEOTIDE SEQUENCE</scope>
    <source>
        <tissue evidence="1">Shoot tissue taken approximately 20 cm above the soil surface</tissue>
    </source>
</reference>
<protein>
    <submittedName>
        <fullName evidence="1">Uncharacterized protein</fullName>
    </submittedName>
</protein>
<organism evidence="1">
    <name type="scientific">Arundo donax</name>
    <name type="common">Giant reed</name>
    <name type="synonym">Donax arundinaceus</name>
    <dbReference type="NCBI Taxonomy" id="35708"/>
    <lineage>
        <taxon>Eukaryota</taxon>
        <taxon>Viridiplantae</taxon>
        <taxon>Streptophyta</taxon>
        <taxon>Embryophyta</taxon>
        <taxon>Tracheophyta</taxon>
        <taxon>Spermatophyta</taxon>
        <taxon>Magnoliopsida</taxon>
        <taxon>Liliopsida</taxon>
        <taxon>Poales</taxon>
        <taxon>Poaceae</taxon>
        <taxon>PACMAD clade</taxon>
        <taxon>Arundinoideae</taxon>
        <taxon>Arundineae</taxon>
        <taxon>Arundo</taxon>
    </lineage>
</organism>
<reference evidence="1" key="2">
    <citation type="journal article" date="2015" name="Data Brief">
        <title>Shoot transcriptome of the giant reed, Arundo donax.</title>
        <authorList>
            <person name="Barrero R.A."/>
            <person name="Guerrero F.D."/>
            <person name="Moolhuijzen P."/>
            <person name="Goolsby J.A."/>
            <person name="Tidwell J."/>
            <person name="Bellgard S.E."/>
            <person name="Bellgard M.I."/>
        </authorList>
    </citation>
    <scope>NUCLEOTIDE SEQUENCE</scope>
    <source>
        <tissue evidence="1">Shoot tissue taken approximately 20 cm above the soil surface</tissue>
    </source>
</reference>
<proteinExistence type="predicted"/>
<evidence type="ECO:0000313" key="1">
    <source>
        <dbReference type="EMBL" id="JAD91813.1"/>
    </source>
</evidence>
<dbReference type="AlphaFoldDB" id="A0A0A9DYL7"/>